<keyword evidence="7 10" id="KW-1133">Transmembrane helix</keyword>
<dbReference type="GO" id="GO:0006493">
    <property type="term" value="P:protein O-linked glycosylation"/>
    <property type="evidence" value="ECO:0007669"/>
    <property type="project" value="TreeGrafter"/>
</dbReference>
<dbReference type="PANTHER" id="PTHR11214">
    <property type="entry name" value="BETA-1,3-N-ACETYLGLUCOSAMINYLTRANSFERASE"/>
    <property type="match status" value="1"/>
</dbReference>
<keyword evidence="4" id="KW-0808">Transferase</keyword>
<keyword evidence="9 10" id="KW-0472">Membrane</keyword>
<evidence type="ECO:0000256" key="10">
    <source>
        <dbReference type="RuleBase" id="RU363063"/>
    </source>
</evidence>
<evidence type="ECO:0000256" key="4">
    <source>
        <dbReference type="ARBA" id="ARBA00022679"/>
    </source>
</evidence>
<dbReference type="GO" id="GO:0000139">
    <property type="term" value="C:Golgi membrane"/>
    <property type="evidence" value="ECO:0007669"/>
    <property type="project" value="UniProtKB-SubCell"/>
</dbReference>
<dbReference type="AlphaFoldDB" id="A0A2A2JVH5"/>
<comment type="caution">
    <text evidence="11">The sequence shown here is derived from an EMBL/GenBank/DDBJ whole genome shotgun (WGS) entry which is preliminary data.</text>
</comment>
<proteinExistence type="inferred from homology"/>
<reference evidence="11 12" key="1">
    <citation type="journal article" date="2017" name="Curr. Biol.">
        <title>Genome architecture and evolution of a unichromosomal asexual nematode.</title>
        <authorList>
            <person name="Fradin H."/>
            <person name="Zegar C."/>
            <person name="Gutwein M."/>
            <person name="Lucas J."/>
            <person name="Kovtun M."/>
            <person name="Corcoran D."/>
            <person name="Baugh L.R."/>
            <person name="Kiontke K."/>
            <person name="Gunsalus K."/>
            <person name="Fitch D.H."/>
            <person name="Piano F."/>
        </authorList>
    </citation>
    <scope>NUCLEOTIDE SEQUENCE [LARGE SCALE GENOMIC DNA]</scope>
    <source>
        <strain evidence="11">PF1309</strain>
    </source>
</reference>
<dbReference type="Proteomes" id="UP000218231">
    <property type="component" value="Unassembled WGS sequence"/>
</dbReference>
<comment type="similarity">
    <text evidence="2 10">Belongs to the glycosyltransferase 31 family.</text>
</comment>
<protein>
    <recommendedName>
        <fullName evidence="10">Hexosyltransferase</fullName>
        <ecNumber evidence="10">2.4.1.-</ecNumber>
    </recommendedName>
</protein>
<dbReference type="EMBL" id="LIAE01010199">
    <property type="protein sequence ID" value="PAV65678.1"/>
    <property type="molecule type" value="Genomic_DNA"/>
</dbReference>
<dbReference type="PROSITE" id="PS51257">
    <property type="entry name" value="PROKAR_LIPOPROTEIN"/>
    <property type="match status" value="1"/>
</dbReference>
<evidence type="ECO:0000256" key="7">
    <source>
        <dbReference type="ARBA" id="ARBA00022989"/>
    </source>
</evidence>
<evidence type="ECO:0000256" key="2">
    <source>
        <dbReference type="ARBA" id="ARBA00008661"/>
    </source>
</evidence>
<dbReference type="GO" id="GO:0016758">
    <property type="term" value="F:hexosyltransferase activity"/>
    <property type="evidence" value="ECO:0007669"/>
    <property type="project" value="InterPro"/>
</dbReference>
<evidence type="ECO:0000256" key="1">
    <source>
        <dbReference type="ARBA" id="ARBA00004323"/>
    </source>
</evidence>
<gene>
    <name evidence="11" type="ORF">WR25_17202</name>
</gene>
<dbReference type="PANTHER" id="PTHR11214:SF378">
    <property type="entry name" value="BETA-1,3-GALACTOSYLTRANSFERASE 4"/>
    <property type="match status" value="1"/>
</dbReference>
<evidence type="ECO:0000256" key="6">
    <source>
        <dbReference type="ARBA" id="ARBA00022968"/>
    </source>
</evidence>
<dbReference type="Gene3D" id="3.90.550.50">
    <property type="match status" value="1"/>
</dbReference>
<dbReference type="OrthoDB" id="5512589at2759"/>
<evidence type="ECO:0000313" key="12">
    <source>
        <dbReference type="Proteomes" id="UP000218231"/>
    </source>
</evidence>
<dbReference type="InterPro" id="IPR002659">
    <property type="entry name" value="Glyco_trans_31"/>
</dbReference>
<evidence type="ECO:0000256" key="8">
    <source>
        <dbReference type="ARBA" id="ARBA00023034"/>
    </source>
</evidence>
<sequence>MRLRSSTSPNGSMASCLYGVYAILKQHFTLQLVNRKGLTPFRLLFVALIWLPPYFFYANYLEAYLLPLRLLCYTQSDLLSKQPISKNFDECVNKIFGGIRQVDTSECHLDNVPEVLIRPELPKNPHVILVIRTGPGSIDYRNFIRNTWKPKVEKYFPVVFVCATSPNHKVLEESKKYKDILQFNFEDSYHNLSWKMMSIYGFVLDELPSVQKIVVINDDTIVNATALNQVI</sequence>
<evidence type="ECO:0000256" key="9">
    <source>
        <dbReference type="ARBA" id="ARBA00023136"/>
    </source>
</evidence>
<feature type="transmembrane region" description="Helical" evidence="10">
    <location>
        <begin position="41"/>
        <end position="60"/>
    </location>
</feature>
<comment type="subcellular location">
    <subcellularLocation>
        <location evidence="1 10">Golgi apparatus membrane</location>
        <topology evidence="1 10">Single-pass type II membrane protein</topology>
    </subcellularLocation>
</comment>
<keyword evidence="6 10" id="KW-0735">Signal-anchor</keyword>
<keyword evidence="8 10" id="KW-0333">Golgi apparatus</keyword>
<organism evidence="11 12">
    <name type="scientific">Diploscapter pachys</name>
    <dbReference type="NCBI Taxonomy" id="2018661"/>
    <lineage>
        <taxon>Eukaryota</taxon>
        <taxon>Metazoa</taxon>
        <taxon>Ecdysozoa</taxon>
        <taxon>Nematoda</taxon>
        <taxon>Chromadorea</taxon>
        <taxon>Rhabditida</taxon>
        <taxon>Rhabditina</taxon>
        <taxon>Rhabditomorpha</taxon>
        <taxon>Rhabditoidea</taxon>
        <taxon>Rhabditidae</taxon>
        <taxon>Diploscapter</taxon>
    </lineage>
</organism>
<name>A0A2A2JVH5_9BILA</name>
<evidence type="ECO:0000256" key="5">
    <source>
        <dbReference type="ARBA" id="ARBA00022692"/>
    </source>
</evidence>
<accession>A0A2A2JVH5</accession>
<keyword evidence="3 10" id="KW-0328">Glycosyltransferase</keyword>
<dbReference type="STRING" id="2018661.A0A2A2JVH5"/>
<dbReference type="EC" id="2.4.1.-" evidence="10"/>
<keyword evidence="5 10" id="KW-0812">Transmembrane</keyword>
<dbReference type="Pfam" id="PF01762">
    <property type="entry name" value="Galactosyl_T"/>
    <property type="match status" value="1"/>
</dbReference>
<evidence type="ECO:0000256" key="3">
    <source>
        <dbReference type="ARBA" id="ARBA00022676"/>
    </source>
</evidence>
<evidence type="ECO:0000313" key="11">
    <source>
        <dbReference type="EMBL" id="PAV65678.1"/>
    </source>
</evidence>
<keyword evidence="12" id="KW-1185">Reference proteome</keyword>